<dbReference type="EMBL" id="CP046401">
    <property type="protein sequence ID" value="QGY47974.1"/>
    <property type="molecule type" value="Genomic_DNA"/>
</dbReference>
<dbReference type="AlphaFoldDB" id="A0A6I6KCE2"/>
<evidence type="ECO:0000256" key="1">
    <source>
        <dbReference type="SAM" id="SignalP"/>
    </source>
</evidence>
<dbReference type="KEGG" id="mcos:GM418_31255"/>
<sequence>MKKMRYCLFIVVIVFVYSCNSKSAKQNEPEKPGVTFEKDADAKTLEVWVDKQLLTTFRWSENLTKPVFYPILTADSYDVTRGFPIEPRAGERADHPHQIGMWFTYGNVNGLDFWGNGSQGLGTTNLNGGVIKHLETSELKEGKGEGSFISEESWQDTTGTEILHEKTEYHFIAQGENRIIDRMTTLTAGENDVQMPDTKEGMFGIRAARSLELPDNGNILLYNEDGTTTRTRDTLNANITGNYTSSEGVTGLEVWGTRARWMRLQGKTDGENISVIICDHPQNPNYPTYWHARGYGLFAANPFGVKDFTNGAETFDFSIPAGQSATFRYRVIINSGEQLSIDKINQLADEFASE</sequence>
<keyword evidence="1" id="KW-0732">Signal</keyword>
<dbReference type="Proteomes" id="UP000428260">
    <property type="component" value="Chromosome"/>
</dbReference>
<dbReference type="Pfam" id="PF14100">
    <property type="entry name" value="DUF6807"/>
    <property type="match status" value="1"/>
</dbReference>
<name>A0A6I6KCE2_9BACT</name>
<accession>A0A6I6KCE2</accession>
<reference evidence="2 3" key="1">
    <citation type="submission" date="2019-11" db="EMBL/GenBank/DDBJ databases">
        <authorList>
            <person name="Zheng R.K."/>
            <person name="Sun C.M."/>
        </authorList>
    </citation>
    <scope>NUCLEOTIDE SEQUENCE [LARGE SCALE GENOMIC DNA]</scope>
    <source>
        <strain evidence="2 3">WC007</strain>
    </source>
</reference>
<evidence type="ECO:0000313" key="2">
    <source>
        <dbReference type="EMBL" id="QGY47974.1"/>
    </source>
</evidence>
<dbReference type="InterPro" id="IPR029475">
    <property type="entry name" value="DUF6807"/>
</dbReference>
<evidence type="ECO:0008006" key="4">
    <source>
        <dbReference type="Google" id="ProtNLM"/>
    </source>
</evidence>
<evidence type="ECO:0000313" key="3">
    <source>
        <dbReference type="Proteomes" id="UP000428260"/>
    </source>
</evidence>
<dbReference type="PROSITE" id="PS51257">
    <property type="entry name" value="PROKAR_LIPOPROTEIN"/>
    <property type="match status" value="1"/>
</dbReference>
<organism evidence="2 3">
    <name type="scientific">Maribellus comscasis</name>
    <dbReference type="NCBI Taxonomy" id="2681766"/>
    <lineage>
        <taxon>Bacteria</taxon>
        <taxon>Pseudomonadati</taxon>
        <taxon>Bacteroidota</taxon>
        <taxon>Bacteroidia</taxon>
        <taxon>Marinilabiliales</taxon>
        <taxon>Prolixibacteraceae</taxon>
        <taxon>Maribellus</taxon>
    </lineage>
</organism>
<gene>
    <name evidence="2" type="ORF">GM418_31255</name>
</gene>
<proteinExistence type="predicted"/>
<keyword evidence="3" id="KW-1185">Reference proteome</keyword>
<protein>
    <recommendedName>
        <fullName evidence="4">Methane oxygenase PmoA</fullName>
    </recommendedName>
</protein>
<feature type="signal peptide" evidence="1">
    <location>
        <begin position="1"/>
        <end position="23"/>
    </location>
</feature>
<feature type="chain" id="PRO_5026179401" description="Methane oxygenase PmoA" evidence="1">
    <location>
        <begin position="24"/>
        <end position="354"/>
    </location>
</feature>